<dbReference type="Proteomes" id="UP000536685">
    <property type="component" value="Unassembled WGS sequence"/>
</dbReference>
<comment type="caution">
    <text evidence="2">The sequence shown here is derived from an EMBL/GenBank/DDBJ whole genome shotgun (WGS) entry which is preliminary data.</text>
</comment>
<feature type="transmembrane region" description="Helical" evidence="1">
    <location>
        <begin position="156"/>
        <end position="177"/>
    </location>
</feature>
<evidence type="ECO:0000313" key="2">
    <source>
        <dbReference type="EMBL" id="MBB5842591.1"/>
    </source>
</evidence>
<keyword evidence="3" id="KW-1185">Reference proteome</keyword>
<keyword evidence="1" id="KW-1133">Transmembrane helix</keyword>
<organism evidence="2 3">
    <name type="scientific">Conyzicola lurida</name>
    <dbReference type="NCBI Taxonomy" id="1172621"/>
    <lineage>
        <taxon>Bacteria</taxon>
        <taxon>Bacillati</taxon>
        <taxon>Actinomycetota</taxon>
        <taxon>Actinomycetes</taxon>
        <taxon>Micrococcales</taxon>
        <taxon>Microbacteriaceae</taxon>
        <taxon>Conyzicola</taxon>
    </lineage>
</organism>
<dbReference type="EMBL" id="JACHMJ010000001">
    <property type="protein sequence ID" value="MBB5842591.1"/>
    <property type="molecule type" value="Genomic_DNA"/>
</dbReference>
<keyword evidence="1" id="KW-0472">Membrane</keyword>
<proteinExistence type="predicted"/>
<gene>
    <name evidence="2" type="ORF">HD599_000914</name>
</gene>
<evidence type="ECO:0000313" key="3">
    <source>
        <dbReference type="Proteomes" id="UP000536685"/>
    </source>
</evidence>
<dbReference type="RefSeq" id="WP_184234040.1">
    <property type="nucleotide sequence ID" value="NZ_JACHMJ010000001.1"/>
</dbReference>
<feature type="transmembrane region" description="Helical" evidence="1">
    <location>
        <begin position="20"/>
        <end position="44"/>
    </location>
</feature>
<name>A0A841ALJ4_9MICO</name>
<reference evidence="2 3" key="1">
    <citation type="submission" date="2020-08" db="EMBL/GenBank/DDBJ databases">
        <title>Sequencing the genomes of 1000 actinobacteria strains.</title>
        <authorList>
            <person name="Klenk H.-P."/>
        </authorList>
    </citation>
    <scope>NUCLEOTIDE SEQUENCE [LARGE SCALE GENOMIC DNA]</scope>
    <source>
        <strain evidence="2 3">DSM 105784</strain>
    </source>
</reference>
<accession>A0A841ALJ4</accession>
<feature type="transmembrane region" description="Helical" evidence="1">
    <location>
        <begin position="64"/>
        <end position="87"/>
    </location>
</feature>
<keyword evidence="1" id="KW-0812">Transmembrane</keyword>
<protein>
    <submittedName>
        <fullName evidence="2">ABC-type transport system involved in multi-copper enzyme maturation permease subunit</fullName>
    </submittedName>
</protein>
<feature type="transmembrane region" description="Helical" evidence="1">
    <location>
        <begin position="184"/>
        <end position="201"/>
    </location>
</feature>
<sequence>MIGAVRAELAKVFTVRLWWILLLVLFAYVAVVAGALAGVFGTIAGDIQDNGQGPQAPPVDLGDVHLIVYSTATAIGYVFPVLLGALATTSEFRYQTLTPTFLADPRRGRVLAAKLVAMVVVGALYGVVSLVASIGVGAAVLEAVGQDSRLDDSNTWVLAARVILAMVLWAVIGVGLGSIVPNQVAVIVIVLAFTQFVEPLLRSVSSIWEWTARVGQFLPGSASDALVGWSVFTSLGAATTEVVELEWWQGGLVLLGIAAVAAGIGYLTTWKRDVT</sequence>
<feature type="transmembrane region" description="Helical" evidence="1">
    <location>
        <begin position="247"/>
        <end position="267"/>
    </location>
</feature>
<evidence type="ECO:0000256" key="1">
    <source>
        <dbReference type="SAM" id="Phobius"/>
    </source>
</evidence>
<dbReference type="AlphaFoldDB" id="A0A841ALJ4"/>
<feature type="transmembrane region" description="Helical" evidence="1">
    <location>
        <begin position="115"/>
        <end position="136"/>
    </location>
</feature>